<evidence type="ECO:0000313" key="2">
    <source>
        <dbReference type="Proteomes" id="UP000237061"/>
    </source>
</evidence>
<organism evidence="1 2">
    <name type="scientific">Arthrobacter glacialis</name>
    <dbReference type="NCBI Taxonomy" id="1664"/>
    <lineage>
        <taxon>Bacteria</taxon>
        <taxon>Bacillati</taxon>
        <taxon>Actinomycetota</taxon>
        <taxon>Actinomycetes</taxon>
        <taxon>Micrococcales</taxon>
        <taxon>Micrococcaceae</taxon>
        <taxon>Arthrobacter</taxon>
    </lineage>
</organism>
<dbReference type="Proteomes" id="UP000237061">
    <property type="component" value="Unassembled WGS sequence"/>
</dbReference>
<keyword evidence="2" id="KW-1185">Reference proteome</keyword>
<evidence type="ECO:0000313" key="1">
    <source>
        <dbReference type="EMBL" id="POH72265.1"/>
    </source>
</evidence>
<dbReference type="EMBL" id="PPXC01000015">
    <property type="protein sequence ID" value="POH72265.1"/>
    <property type="molecule type" value="Genomic_DNA"/>
</dbReference>
<dbReference type="Gene3D" id="3.40.50.300">
    <property type="entry name" value="P-loop containing nucleotide triphosphate hydrolases"/>
    <property type="match status" value="1"/>
</dbReference>
<accession>A0A2S3ZSP1</accession>
<protein>
    <recommendedName>
        <fullName evidence="3">Kinase</fullName>
    </recommendedName>
</protein>
<dbReference type="SUPFAM" id="SSF52540">
    <property type="entry name" value="P-loop containing nucleoside triphosphate hydrolases"/>
    <property type="match status" value="1"/>
</dbReference>
<dbReference type="AlphaFoldDB" id="A0A2S3ZSP1"/>
<proteinExistence type="predicted"/>
<dbReference type="RefSeq" id="WP_103466926.1">
    <property type="nucleotide sequence ID" value="NZ_PPXB01000008.1"/>
</dbReference>
<dbReference type="Pfam" id="PF13671">
    <property type="entry name" value="AAA_33"/>
    <property type="match status" value="1"/>
</dbReference>
<sequence length="168" mass="18623">MAVLIVLRGSSGSGKSTVARALQKDLGGVWIEQDYFRRTILGERGNYSPLSVELIAQSAALALRHGRTVIADGVFNASIYSETFAALGAGHLGPSLFYAYDLTLEETLHRHTTRPQKQADFDEHSMRGWYHGWDPLHGITERRITAEETLEETVARILQDVRSPADSL</sequence>
<reference evidence="1 2" key="1">
    <citation type="submission" date="2018-01" db="EMBL/GenBank/DDBJ databases">
        <title>Arthrobacter sp. nov., from glaciers in China.</title>
        <authorList>
            <person name="Liu Q."/>
            <person name="Xin Y.-H."/>
        </authorList>
    </citation>
    <scope>NUCLEOTIDE SEQUENCE [LARGE SCALE GENOMIC DNA]</scope>
    <source>
        <strain evidence="1 2">HLT2-12-2</strain>
    </source>
</reference>
<comment type="caution">
    <text evidence="1">The sequence shown here is derived from an EMBL/GenBank/DDBJ whole genome shotgun (WGS) entry which is preliminary data.</text>
</comment>
<gene>
    <name evidence="1" type="ORF">CVS27_16435</name>
</gene>
<dbReference type="OrthoDB" id="9781848at2"/>
<dbReference type="InterPro" id="IPR027417">
    <property type="entry name" value="P-loop_NTPase"/>
</dbReference>
<evidence type="ECO:0008006" key="3">
    <source>
        <dbReference type="Google" id="ProtNLM"/>
    </source>
</evidence>
<name>A0A2S3ZSP1_ARTGL</name>